<comment type="caution">
    <text evidence="3">The sequence shown here is derived from an EMBL/GenBank/DDBJ whole genome shotgun (WGS) entry which is preliminary data.</text>
</comment>
<evidence type="ECO:0000313" key="4">
    <source>
        <dbReference type="Proteomes" id="UP000295217"/>
    </source>
</evidence>
<dbReference type="OrthoDB" id="231241at2"/>
<evidence type="ECO:0000259" key="2">
    <source>
        <dbReference type="Pfam" id="PF22422"/>
    </source>
</evidence>
<evidence type="ECO:0000313" key="3">
    <source>
        <dbReference type="EMBL" id="TDD67648.1"/>
    </source>
</evidence>
<sequence>MESIDDALVTGRRGLRTRPGTLLLGPTGARLWADFLEERPGFVGAIDLVHKLNIPLLFTVTGVELPAPWEARWRPSRLTVWASAFGAGAGASGAGVEFAEDKFVTWDDCAVSRQVWTNRGSAPVTLRLEVDRSWIGAAGFGSRPVERHGFTVLALVRPSVEALWDGLTVGPGERADVVVAAALGLAETDGRDDLERRLDGVLAGSEDGALTGAADRPADAADRRDGRPAVVGSTPAKLPPSPVTHRQERSYQRWFDPVPSFSCSDPVLNRTWAYRWFLLRHNLAAPGVGGLPDALFYEGRAHKMSKTPWDPAGWEFSKLIPLSSPMHLLEARWHPDPSLGAGLWRTLRAAQGDDGLYRSRTVADEVHAYANFLGWASYQYALVHRDVDGAAAMRDSLAAQVRGERAALTTGGDELPVETEHILTGKEYQPSYWAFHDYPADPRDRSGYTPLKRVDRAIYHYRNARGVAGLTRLLGDGDGVAAEFDALADAVAADVLAKQWDPGTGFFYDLHHRTDQKAMVRNVVGFYPYWAGVVGDEHLPGFEAALRLFGTGAPLPSTAPDCPVYSPTGDWRGAFVKGRNGCSWNGPTWPYTNSVVIDGVGATSRRFGHRYDAEFGRLLRSYALLHFQQRDGRTPYLVEHYNSETGEPISDEVDYLHSYVIDLLVRYVAGLEAGPEVVAVDPLDVGLAWFALSGVRVAGHTVDVAFDRDRGLRVALDGVQVAAARGLAALTVPLS</sequence>
<dbReference type="Pfam" id="PF22422">
    <property type="entry name" value="MGH1-like_GH"/>
    <property type="match status" value="1"/>
</dbReference>
<dbReference type="InterPro" id="IPR008928">
    <property type="entry name" value="6-hairpin_glycosidase_sf"/>
</dbReference>
<evidence type="ECO:0000256" key="1">
    <source>
        <dbReference type="SAM" id="MobiDB-lite"/>
    </source>
</evidence>
<name>A0A4R5A6D0_9ACTN</name>
<dbReference type="InterPro" id="IPR012341">
    <property type="entry name" value="6hp_glycosidase-like_sf"/>
</dbReference>
<feature type="domain" description="Mannosylglycerate hydrolase MGH1-like glycoside hydrolase" evidence="2">
    <location>
        <begin position="320"/>
        <end position="658"/>
    </location>
</feature>
<reference evidence="3 4" key="1">
    <citation type="submission" date="2019-02" db="EMBL/GenBank/DDBJ databases">
        <title>Draft genome sequences of novel Actinobacteria.</title>
        <authorList>
            <person name="Sahin N."/>
            <person name="Ay H."/>
            <person name="Saygin H."/>
        </authorList>
    </citation>
    <scope>NUCLEOTIDE SEQUENCE [LARGE SCALE GENOMIC DNA]</scope>
    <source>
        <strain evidence="3 4">8K307</strain>
    </source>
</reference>
<feature type="region of interest" description="Disordered" evidence="1">
    <location>
        <begin position="208"/>
        <end position="245"/>
    </location>
</feature>
<dbReference type="SUPFAM" id="SSF48208">
    <property type="entry name" value="Six-hairpin glycosidases"/>
    <property type="match status" value="1"/>
</dbReference>
<dbReference type="EMBL" id="SMLB01000027">
    <property type="protein sequence ID" value="TDD67648.1"/>
    <property type="molecule type" value="Genomic_DNA"/>
</dbReference>
<dbReference type="InterPro" id="IPR054491">
    <property type="entry name" value="MGH1-like_GH"/>
</dbReference>
<dbReference type="GO" id="GO:0005975">
    <property type="term" value="P:carbohydrate metabolic process"/>
    <property type="evidence" value="ECO:0007669"/>
    <property type="project" value="InterPro"/>
</dbReference>
<keyword evidence="4" id="KW-1185">Reference proteome</keyword>
<dbReference type="Gene3D" id="1.50.10.10">
    <property type="match status" value="1"/>
</dbReference>
<organism evidence="3 4">
    <name type="scientific">Jiangella aurantiaca</name>
    <dbReference type="NCBI Taxonomy" id="2530373"/>
    <lineage>
        <taxon>Bacteria</taxon>
        <taxon>Bacillati</taxon>
        <taxon>Actinomycetota</taxon>
        <taxon>Actinomycetes</taxon>
        <taxon>Jiangellales</taxon>
        <taxon>Jiangellaceae</taxon>
        <taxon>Jiangella</taxon>
    </lineage>
</organism>
<protein>
    <recommendedName>
        <fullName evidence="2">Mannosylglycerate hydrolase MGH1-like glycoside hydrolase domain-containing protein</fullName>
    </recommendedName>
</protein>
<dbReference type="RefSeq" id="WP_132104620.1">
    <property type="nucleotide sequence ID" value="NZ_SMLB01000027.1"/>
</dbReference>
<dbReference type="Proteomes" id="UP000295217">
    <property type="component" value="Unassembled WGS sequence"/>
</dbReference>
<feature type="compositionally biased region" description="Basic and acidic residues" evidence="1">
    <location>
        <begin position="216"/>
        <end position="227"/>
    </location>
</feature>
<proteinExistence type="predicted"/>
<accession>A0A4R5A6D0</accession>
<gene>
    <name evidence="3" type="ORF">E1262_18535</name>
</gene>
<dbReference type="AlphaFoldDB" id="A0A4R5A6D0"/>